<gene>
    <name evidence="2" type="ORF">SAMN04488558_101161</name>
</gene>
<reference evidence="2 3" key="1">
    <citation type="submission" date="2016-10" db="EMBL/GenBank/DDBJ databases">
        <authorList>
            <person name="de Groot N.N."/>
        </authorList>
    </citation>
    <scope>NUCLEOTIDE SEQUENCE [LARGE SCALE GENOMIC DNA]</scope>
    <source>
        <strain evidence="2 3">DSM 15695</strain>
    </source>
</reference>
<dbReference type="Proteomes" id="UP000198833">
    <property type="component" value="Unassembled WGS sequence"/>
</dbReference>
<evidence type="ECO:0000313" key="3">
    <source>
        <dbReference type="Proteomes" id="UP000198833"/>
    </source>
</evidence>
<evidence type="ECO:0000256" key="1">
    <source>
        <dbReference type="SAM" id="Phobius"/>
    </source>
</evidence>
<name>A0A1H8Z6B2_9LACT</name>
<protein>
    <submittedName>
        <fullName evidence="2">Uncharacterized protein YpmS</fullName>
    </submittedName>
</protein>
<proteinExistence type="predicted"/>
<sequence length="207" mass="23429">MGLRNQSRPETSWIGRSIRGILMFIGVLAIGLVIYYVLNQTWQQPLLVQSDSQEHTTATTSDQVKLELPEETINHFIQSTIEKNQIDLTLKWQDGLVQGEIPLNFQGQSMTAKFTGVFTIYNQQLAIQLQSIKLGSFPLPLNQAYQNIKNQLQLPAAFEPLANQALIVIDLAQLLQIPDHQQVMVQEIKPEAGQIILLYFFNVDDVL</sequence>
<keyword evidence="1" id="KW-1133">Transmembrane helix</keyword>
<organism evidence="2 3">
    <name type="scientific">Ignavigranum ruoffiae</name>
    <dbReference type="NCBI Taxonomy" id="89093"/>
    <lineage>
        <taxon>Bacteria</taxon>
        <taxon>Bacillati</taxon>
        <taxon>Bacillota</taxon>
        <taxon>Bacilli</taxon>
        <taxon>Lactobacillales</taxon>
        <taxon>Aerococcaceae</taxon>
        <taxon>Ignavigranum</taxon>
    </lineage>
</organism>
<keyword evidence="1" id="KW-0812">Transmembrane</keyword>
<dbReference type="AlphaFoldDB" id="A0A1H8Z6B2"/>
<keyword evidence="3" id="KW-1185">Reference proteome</keyword>
<dbReference type="EMBL" id="FOEN01000001">
    <property type="protein sequence ID" value="SEP59970.1"/>
    <property type="molecule type" value="Genomic_DNA"/>
</dbReference>
<dbReference type="RefSeq" id="WP_092569792.1">
    <property type="nucleotide sequence ID" value="NZ_FOEN01000001.1"/>
</dbReference>
<accession>A0A1H8Z6B2</accession>
<evidence type="ECO:0000313" key="2">
    <source>
        <dbReference type="EMBL" id="SEP59970.1"/>
    </source>
</evidence>
<dbReference type="STRING" id="89093.SAMN04488558_101161"/>
<keyword evidence="1" id="KW-0472">Membrane</keyword>
<feature type="transmembrane region" description="Helical" evidence="1">
    <location>
        <begin position="21"/>
        <end position="38"/>
    </location>
</feature>